<reference evidence="7" key="1">
    <citation type="journal article" date="2019" name="Int. J. Syst. Evol. Microbiol.">
        <title>The Global Catalogue of Microorganisms (GCM) 10K type strain sequencing project: providing services to taxonomists for standard genome sequencing and annotation.</title>
        <authorList>
            <consortium name="The Broad Institute Genomics Platform"/>
            <consortium name="The Broad Institute Genome Sequencing Center for Infectious Disease"/>
            <person name="Wu L."/>
            <person name="Ma J."/>
        </authorList>
    </citation>
    <scope>NUCLEOTIDE SEQUENCE [LARGE SCALE GENOMIC DNA]</scope>
    <source>
        <strain evidence="7">JCM 18401</strain>
    </source>
</reference>
<dbReference type="InterPro" id="IPR027417">
    <property type="entry name" value="P-loop_NTPase"/>
</dbReference>
<evidence type="ECO:0000256" key="4">
    <source>
        <dbReference type="SAM" id="MobiDB-lite"/>
    </source>
</evidence>
<dbReference type="InterPro" id="IPR025158">
    <property type="entry name" value="Mg_chelat-rel_C"/>
</dbReference>
<dbReference type="Pfam" id="PF01078">
    <property type="entry name" value="Mg_chelatase"/>
    <property type="match status" value="1"/>
</dbReference>
<dbReference type="Pfam" id="PF13335">
    <property type="entry name" value="Mg_chelatase_C"/>
    <property type="match status" value="1"/>
</dbReference>
<evidence type="ECO:0000256" key="2">
    <source>
        <dbReference type="ARBA" id="ARBA00022741"/>
    </source>
</evidence>
<dbReference type="SMART" id="SM00382">
    <property type="entry name" value="AAA"/>
    <property type="match status" value="1"/>
</dbReference>
<sequence length="509" mass="53925">MAVSRILSRGQLGIDAPQVTVETHLGGGLPSFTVVGLPEASVRESRERVRAALQTAGFEFPQRRITVNLAPADLPKQGGRFDLPIALGILAASGQIPPTSLHKREFYGELGLAGELRPVSGLLPALVAGKGCDHRLFIPQANEADAQLVPGAEIAMAADLAALTAALHGQMALTEPAPPAAPLEPPPSRDLSQIIGQDHAKRALIIAASGGHHLLFVGPPGTGKTMLASRLADLLPPLSLSQALEVAAIHSVAGMQREASELVQRSFRAPHHSSSAASLVGGGSIPKPGEISLAHHGVLFLDELSEFPRSVLDNLREPLESGQVVISRANAKLRFPANFQLIAAMNPSPSGEIGARSRDTPDQIRRYLSRLSGPLLDRFDLSIDVPRLPPGSLSQTPDRTTPTGPSSAQARQQIEAARQRALQRQGCLNQQLGGHQLTPQIGIPQPILAFTEQAVTKLDLSVRAYHRILRVGRTIADLAAGDTVEKAHIAEALGYRAMDRLLAQLARSG</sequence>
<dbReference type="InterPro" id="IPR004482">
    <property type="entry name" value="Mg_chelat-rel"/>
</dbReference>
<dbReference type="NCBIfam" id="TIGR00368">
    <property type="entry name" value="YifB family Mg chelatase-like AAA ATPase"/>
    <property type="match status" value="1"/>
</dbReference>
<dbReference type="Proteomes" id="UP001499988">
    <property type="component" value="Unassembled WGS sequence"/>
</dbReference>
<dbReference type="NCBIfam" id="NF007365">
    <property type="entry name" value="PRK09862.1"/>
    <property type="match status" value="1"/>
</dbReference>
<feature type="region of interest" description="Disordered" evidence="4">
    <location>
        <begin position="387"/>
        <end position="409"/>
    </location>
</feature>
<name>A0ABP9EYS9_9GAMM</name>
<evidence type="ECO:0000259" key="5">
    <source>
        <dbReference type="SMART" id="SM00382"/>
    </source>
</evidence>
<dbReference type="SUPFAM" id="SSF52540">
    <property type="entry name" value="P-loop containing nucleoside triphosphate hydrolases"/>
    <property type="match status" value="1"/>
</dbReference>
<evidence type="ECO:0000256" key="3">
    <source>
        <dbReference type="ARBA" id="ARBA00022840"/>
    </source>
</evidence>
<keyword evidence="2" id="KW-0547">Nucleotide-binding</keyword>
<dbReference type="RefSeq" id="WP_345335597.1">
    <property type="nucleotide sequence ID" value="NZ_BAABJZ010000080.1"/>
</dbReference>
<dbReference type="Gene3D" id="3.40.50.300">
    <property type="entry name" value="P-loop containing nucleotide triphosphate hydrolases"/>
    <property type="match status" value="1"/>
</dbReference>
<comment type="caution">
    <text evidence="6">The sequence shown here is derived from an EMBL/GenBank/DDBJ whole genome shotgun (WGS) entry which is preliminary data.</text>
</comment>
<dbReference type="PRINTS" id="PR01657">
    <property type="entry name" value="MCMFAMILY"/>
</dbReference>
<accession>A0ABP9EYS9</accession>
<gene>
    <name evidence="6" type="ORF">GCM10023333_23580</name>
</gene>
<dbReference type="InterPro" id="IPR045006">
    <property type="entry name" value="CHLI-like"/>
</dbReference>
<evidence type="ECO:0000256" key="1">
    <source>
        <dbReference type="ARBA" id="ARBA00006354"/>
    </source>
</evidence>
<dbReference type="CDD" id="cd00009">
    <property type="entry name" value="AAA"/>
    <property type="match status" value="1"/>
</dbReference>
<dbReference type="PANTHER" id="PTHR32039:SF7">
    <property type="entry name" value="COMPETENCE PROTEIN COMM"/>
    <property type="match status" value="1"/>
</dbReference>
<evidence type="ECO:0000313" key="6">
    <source>
        <dbReference type="EMBL" id="GAA4889578.1"/>
    </source>
</evidence>
<protein>
    <submittedName>
        <fullName evidence="6">YifB family Mg chelatase-like AAA ATPase</fullName>
    </submittedName>
</protein>
<dbReference type="InterPro" id="IPR014721">
    <property type="entry name" value="Ribsml_uS5_D2-typ_fold_subgr"/>
</dbReference>
<proteinExistence type="inferred from homology"/>
<dbReference type="InterPro" id="IPR000523">
    <property type="entry name" value="Mg_chelatse_chII-like_cat_dom"/>
</dbReference>
<dbReference type="InterPro" id="IPR020568">
    <property type="entry name" value="Ribosomal_Su5_D2-typ_SF"/>
</dbReference>
<dbReference type="Gene3D" id="3.30.230.10">
    <property type="match status" value="1"/>
</dbReference>
<dbReference type="EMBL" id="BAABJZ010000080">
    <property type="protein sequence ID" value="GAA4889578.1"/>
    <property type="molecule type" value="Genomic_DNA"/>
</dbReference>
<dbReference type="PANTHER" id="PTHR32039">
    <property type="entry name" value="MAGNESIUM-CHELATASE SUBUNIT CHLI"/>
    <property type="match status" value="1"/>
</dbReference>
<keyword evidence="7" id="KW-1185">Reference proteome</keyword>
<dbReference type="InterPro" id="IPR001208">
    <property type="entry name" value="MCM_dom"/>
</dbReference>
<dbReference type="Pfam" id="PF13541">
    <property type="entry name" value="ChlI"/>
    <property type="match status" value="1"/>
</dbReference>
<organism evidence="6 7">
    <name type="scientific">Ferrimonas pelagia</name>
    <dbReference type="NCBI Taxonomy" id="1177826"/>
    <lineage>
        <taxon>Bacteria</taxon>
        <taxon>Pseudomonadati</taxon>
        <taxon>Pseudomonadota</taxon>
        <taxon>Gammaproteobacteria</taxon>
        <taxon>Alteromonadales</taxon>
        <taxon>Ferrimonadaceae</taxon>
        <taxon>Ferrimonas</taxon>
    </lineage>
</organism>
<keyword evidence="3" id="KW-0067">ATP-binding</keyword>
<dbReference type="SUPFAM" id="SSF54211">
    <property type="entry name" value="Ribosomal protein S5 domain 2-like"/>
    <property type="match status" value="1"/>
</dbReference>
<feature type="compositionally biased region" description="Polar residues" evidence="4">
    <location>
        <begin position="392"/>
        <end position="407"/>
    </location>
</feature>
<dbReference type="InterPro" id="IPR003593">
    <property type="entry name" value="AAA+_ATPase"/>
</dbReference>
<evidence type="ECO:0000313" key="7">
    <source>
        <dbReference type="Proteomes" id="UP001499988"/>
    </source>
</evidence>
<comment type="similarity">
    <text evidence="1">Belongs to the Mg-chelatase subunits D/I family. ComM subfamily.</text>
</comment>
<feature type="domain" description="AAA+ ATPase" evidence="5">
    <location>
        <begin position="210"/>
        <end position="389"/>
    </location>
</feature>